<comment type="subcellular location">
    <subcellularLocation>
        <location evidence="1">Cell membrane</location>
        <topology evidence="1">Multi-pass membrane protein</topology>
    </subcellularLocation>
</comment>
<organism evidence="7 8">
    <name type="scientific">Candidatus Liberibacter ctenarytainae</name>
    <dbReference type="NCBI Taxonomy" id="2020335"/>
    <lineage>
        <taxon>Bacteria</taxon>
        <taxon>Pseudomonadati</taxon>
        <taxon>Pseudomonadota</taxon>
        <taxon>Alphaproteobacteria</taxon>
        <taxon>Hyphomicrobiales</taxon>
        <taxon>Rhizobiaceae</taxon>
        <taxon>Liberibacter</taxon>
    </lineage>
</organism>
<evidence type="ECO:0000256" key="5">
    <source>
        <dbReference type="ARBA" id="ARBA00023136"/>
    </source>
</evidence>
<name>A0A937AL07_9HYPH</name>
<dbReference type="GO" id="GO:0005886">
    <property type="term" value="C:plasma membrane"/>
    <property type="evidence" value="ECO:0007669"/>
    <property type="project" value="UniProtKB-SubCell"/>
</dbReference>
<dbReference type="EMBL" id="SEOL01000012">
    <property type="protein sequence ID" value="MBL0849361.1"/>
    <property type="molecule type" value="Genomic_DNA"/>
</dbReference>
<proteinExistence type="predicted"/>
<evidence type="ECO:0000313" key="7">
    <source>
        <dbReference type="EMBL" id="MBL0849361.1"/>
    </source>
</evidence>
<sequence>MSSFVSKSRIFDKTFLRIWCGLFAVYPLILLFIFGVKQSQRYIDVIGIQILLYVMLAWGLSILVGSAGLLSLNYVVAYAVGAYSYAFLGVYYSFSPWLLLPMSAIIAGISGVVLGLPSLKFRGDYLALTTLIMTEIFHMVLTRWTFATNGKYGTYISQKLVFLGVNLKSFLRFFHLPSASVYYSIFMYYVLFGLCLLLAWIIVRLRYTSIGNAWKTIRDNQKAFSSFNTTIIFAKLSAFAISSMIAGICGALLVASRGSISPSLFTWRESIIVLSLVILGGMKSLPKIAGSVAIIIGGIEILCQSKIFISFMALSGCSWNIRHRILLDVAVFLVILLRSYSFNNLRHPSPFLDAKK</sequence>
<feature type="transmembrane region" description="Helical" evidence="6">
    <location>
        <begin position="288"/>
        <end position="313"/>
    </location>
</feature>
<feature type="transmembrane region" description="Helical" evidence="6">
    <location>
        <begin position="265"/>
        <end position="282"/>
    </location>
</feature>
<dbReference type="Pfam" id="PF02653">
    <property type="entry name" value="BPD_transp_2"/>
    <property type="match status" value="1"/>
</dbReference>
<protein>
    <submittedName>
        <fullName evidence="7">Branched-chain amino acid ABC transporter permease</fullName>
    </submittedName>
</protein>
<feature type="transmembrane region" description="Helical" evidence="6">
    <location>
        <begin position="42"/>
        <end position="65"/>
    </location>
</feature>
<keyword evidence="2" id="KW-1003">Cell membrane</keyword>
<dbReference type="GO" id="GO:0015658">
    <property type="term" value="F:branched-chain amino acid transmembrane transporter activity"/>
    <property type="evidence" value="ECO:0007669"/>
    <property type="project" value="InterPro"/>
</dbReference>
<keyword evidence="5 6" id="KW-0472">Membrane</keyword>
<keyword evidence="3 6" id="KW-0812">Transmembrane</keyword>
<keyword evidence="4 6" id="KW-1133">Transmembrane helix</keyword>
<feature type="transmembrane region" description="Helical" evidence="6">
    <location>
        <begin position="16"/>
        <end position="36"/>
    </location>
</feature>
<comment type="caution">
    <text evidence="7">The sequence shown here is derived from an EMBL/GenBank/DDBJ whole genome shotgun (WGS) entry which is preliminary data.</text>
</comment>
<evidence type="ECO:0000256" key="1">
    <source>
        <dbReference type="ARBA" id="ARBA00004651"/>
    </source>
</evidence>
<dbReference type="InterPro" id="IPR001851">
    <property type="entry name" value="ABC_transp_permease"/>
</dbReference>
<feature type="transmembrane region" description="Helical" evidence="6">
    <location>
        <begin position="186"/>
        <end position="207"/>
    </location>
</feature>
<evidence type="ECO:0000256" key="6">
    <source>
        <dbReference type="SAM" id="Phobius"/>
    </source>
</evidence>
<reference evidence="7" key="1">
    <citation type="submission" date="2019-02" db="EMBL/GenBank/DDBJ databases">
        <title>A novel Candidatus Liberibacter species associated with the New Zealand native fuchsia psyllid, Ctenarytaina fuchsiae.</title>
        <authorList>
            <person name="Thompson S.M."/>
            <person name="Jorgensen N."/>
            <person name="David C."/>
            <person name="Bulman S.R."/>
            <person name="Smith G.R."/>
        </authorList>
    </citation>
    <scope>NUCLEOTIDE SEQUENCE</scope>
    <source>
        <strain evidence="7">Oxford</strain>
    </source>
</reference>
<dbReference type="Proteomes" id="UP000736856">
    <property type="component" value="Unassembled WGS sequence"/>
</dbReference>
<gene>
    <name evidence="7" type="ORF">EU981_04740</name>
</gene>
<dbReference type="AlphaFoldDB" id="A0A937AL07"/>
<dbReference type="PANTHER" id="PTHR30482">
    <property type="entry name" value="HIGH-AFFINITY BRANCHED-CHAIN AMINO ACID TRANSPORT SYSTEM PERMEASE"/>
    <property type="match status" value="1"/>
</dbReference>
<dbReference type="CDD" id="cd06581">
    <property type="entry name" value="TM_PBP1_LivM_like"/>
    <property type="match status" value="1"/>
</dbReference>
<dbReference type="PANTHER" id="PTHR30482:SF20">
    <property type="entry name" value="HIGH-AFFINITY BRANCHED-CHAIN AMINO ACID TRANSPORT SYSTEM PERMEASE PROTEIN LIVM"/>
    <property type="match status" value="1"/>
</dbReference>
<evidence type="ECO:0000256" key="4">
    <source>
        <dbReference type="ARBA" id="ARBA00022989"/>
    </source>
</evidence>
<feature type="transmembrane region" description="Helical" evidence="6">
    <location>
        <begin position="325"/>
        <end position="342"/>
    </location>
</feature>
<evidence type="ECO:0000256" key="3">
    <source>
        <dbReference type="ARBA" id="ARBA00022692"/>
    </source>
</evidence>
<evidence type="ECO:0000256" key="2">
    <source>
        <dbReference type="ARBA" id="ARBA00022475"/>
    </source>
</evidence>
<accession>A0A937AL07</accession>
<feature type="transmembrane region" description="Helical" evidence="6">
    <location>
        <begin position="227"/>
        <end position="253"/>
    </location>
</feature>
<feature type="transmembrane region" description="Helical" evidence="6">
    <location>
        <begin position="98"/>
        <end position="119"/>
    </location>
</feature>
<evidence type="ECO:0000313" key="8">
    <source>
        <dbReference type="Proteomes" id="UP000736856"/>
    </source>
</evidence>
<dbReference type="InterPro" id="IPR043428">
    <property type="entry name" value="LivM-like"/>
</dbReference>
<feature type="transmembrane region" description="Helical" evidence="6">
    <location>
        <begin position="126"/>
        <end position="146"/>
    </location>
</feature>